<keyword evidence="4" id="KW-1185">Reference proteome</keyword>
<dbReference type="GO" id="GO:0003677">
    <property type="term" value="F:DNA binding"/>
    <property type="evidence" value="ECO:0007669"/>
    <property type="project" value="UniProtKB-KW"/>
</dbReference>
<dbReference type="EMBL" id="CP049740">
    <property type="protein sequence ID" value="QII81274.1"/>
    <property type="molecule type" value="Genomic_DNA"/>
</dbReference>
<dbReference type="Pfam" id="PF07883">
    <property type="entry name" value="Cupin_2"/>
    <property type="match status" value="1"/>
</dbReference>
<dbReference type="PANTHER" id="PTHR46797">
    <property type="entry name" value="HTH-TYPE TRANSCRIPTIONAL REGULATOR"/>
    <property type="match status" value="1"/>
</dbReference>
<dbReference type="Gene3D" id="1.10.260.40">
    <property type="entry name" value="lambda repressor-like DNA-binding domains"/>
    <property type="match status" value="1"/>
</dbReference>
<keyword evidence="1" id="KW-0238">DNA-binding</keyword>
<dbReference type="InterPro" id="IPR050807">
    <property type="entry name" value="TransReg_Diox_bact_type"/>
</dbReference>
<dbReference type="CDD" id="cd02209">
    <property type="entry name" value="cupin_XRE_C"/>
    <property type="match status" value="1"/>
</dbReference>
<proteinExistence type="predicted"/>
<dbReference type="Proteomes" id="UP000501451">
    <property type="component" value="Chromosome"/>
</dbReference>
<dbReference type="CDD" id="cd00093">
    <property type="entry name" value="HTH_XRE"/>
    <property type="match status" value="1"/>
</dbReference>
<dbReference type="KEGG" id="jar:G7057_01495"/>
<evidence type="ECO:0000256" key="1">
    <source>
        <dbReference type="ARBA" id="ARBA00023125"/>
    </source>
</evidence>
<sequence>MEIGKKLKQLRLQKNLTQEELGERTDLTKGYISQLENNLSSPSMETFFDVLEVLGTTPKEFFDSDKEGQSVVYSKNDVTVFEDDEKGYAMTWLISDSNDKEMEPVMITLKEKGEFKQFPPSLSETFGYVLAGTLELVIGDQHYQVKKGQSFYYEATESHHICNASKQTTKVLLVVTDSYL</sequence>
<dbReference type="SUPFAM" id="SSF47413">
    <property type="entry name" value="lambda repressor-like DNA-binding domains"/>
    <property type="match status" value="1"/>
</dbReference>
<accession>A0A6G7K7N7</accession>
<evidence type="ECO:0000313" key="4">
    <source>
        <dbReference type="Proteomes" id="UP000501451"/>
    </source>
</evidence>
<dbReference type="SMART" id="SM00530">
    <property type="entry name" value="HTH_XRE"/>
    <property type="match status" value="1"/>
</dbReference>
<evidence type="ECO:0000259" key="2">
    <source>
        <dbReference type="PROSITE" id="PS50943"/>
    </source>
</evidence>
<evidence type="ECO:0000313" key="3">
    <source>
        <dbReference type="EMBL" id="QII81274.1"/>
    </source>
</evidence>
<reference evidence="3 4" key="1">
    <citation type="journal article" date="2017" name="Int. J. Syst. Evol. Microbiol.">
        <title>Jeotgalibaca porci sp. nov. and Jeotgalibaca arthritidis sp. nov., isolated from pigs, and emended description of the genus Jeotgalibaca.</title>
        <authorList>
            <person name="Zamora L."/>
            <person name="Perez-Sancho M."/>
            <person name="Dominguez L."/>
            <person name="Fernandez-Garayzabal J.F."/>
            <person name="Vela A.I."/>
        </authorList>
    </citation>
    <scope>NUCLEOTIDE SEQUENCE [LARGE SCALE GENOMIC DNA]</scope>
    <source>
        <strain evidence="3 4">CECT 9157</strain>
    </source>
</reference>
<protein>
    <submittedName>
        <fullName evidence="3">Helix-turn-helix domain-containing protein</fullName>
    </submittedName>
</protein>
<dbReference type="InterPro" id="IPR001387">
    <property type="entry name" value="Cro/C1-type_HTH"/>
</dbReference>
<dbReference type="InterPro" id="IPR014710">
    <property type="entry name" value="RmlC-like_jellyroll"/>
</dbReference>
<dbReference type="PANTHER" id="PTHR46797:SF2">
    <property type="entry name" value="TRANSCRIPTIONAL REGULATOR"/>
    <property type="match status" value="1"/>
</dbReference>
<dbReference type="GO" id="GO:0005829">
    <property type="term" value="C:cytosol"/>
    <property type="evidence" value="ECO:0007669"/>
    <property type="project" value="TreeGrafter"/>
</dbReference>
<dbReference type="RefSeq" id="WP_166160736.1">
    <property type="nucleotide sequence ID" value="NZ_CP049740.1"/>
</dbReference>
<name>A0A6G7K7N7_9LACT</name>
<feature type="domain" description="HTH cro/C1-type" evidence="2">
    <location>
        <begin position="7"/>
        <end position="61"/>
    </location>
</feature>
<dbReference type="Pfam" id="PF01381">
    <property type="entry name" value="HTH_3"/>
    <property type="match status" value="1"/>
</dbReference>
<dbReference type="InterPro" id="IPR010982">
    <property type="entry name" value="Lambda_DNA-bd_dom_sf"/>
</dbReference>
<dbReference type="InterPro" id="IPR011051">
    <property type="entry name" value="RmlC_Cupin_sf"/>
</dbReference>
<dbReference type="GO" id="GO:0003700">
    <property type="term" value="F:DNA-binding transcription factor activity"/>
    <property type="evidence" value="ECO:0007669"/>
    <property type="project" value="TreeGrafter"/>
</dbReference>
<organism evidence="3 4">
    <name type="scientific">Jeotgalibaca arthritidis</name>
    <dbReference type="NCBI Taxonomy" id="1868794"/>
    <lineage>
        <taxon>Bacteria</taxon>
        <taxon>Bacillati</taxon>
        <taxon>Bacillota</taxon>
        <taxon>Bacilli</taxon>
        <taxon>Lactobacillales</taxon>
        <taxon>Carnobacteriaceae</taxon>
        <taxon>Jeotgalibaca</taxon>
    </lineage>
</organism>
<dbReference type="SUPFAM" id="SSF51182">
    <property type="entry name" value="RmlC-like cupins"/>
    <property type="match status" value="1"/>
</dbReference>
<dbReference type="PROSITE" id="PS50943">
    <property type="entry name" value="HTH_CROC1"/>
    <property type="match status" value="1"/>
</dbReference>
<dbReference type="AlphaFoldDB" id="A0A6G7K7N7"/>
<dbReference type="InterPro" id="IPR013096">
    <property type="entry name" value="Cupin_2"/>
</dbReference>
<dbReference type="Gene3D" id="2.60.120.10">
    <property type="entry name" value="Jelly Rolls"/>
    <property type="match status" value="1"/>
</dbReference>
<gene>
    <name evidence="3" type="ORF">G7057_01495</name>
</gene>